<organism evidence="1 2">
    <name type="scientific">Pseudomonas psychrophila</name>
    <dbReference type="NCBI Taxonomy" id="122355"/>
    <lineage>
        <taxon>Bacteria</taxon>
        <taxon>Pseudomonadati</taxon>
        <taxon>Pseudomonadota</taxon>
        <taxon>Gammaproteobacteria</taxon>
        <taxon>Pseudomonadales</taxon>
        <taxon>Pseudomonadaceae</taxon>
        <taxon>Pseudomonas</taxon>
    </lineage>
</organism>
<sequence>MRSLAFYSWMETQFNKTTPNGNVCFRIAQNKKKHEQTC</sequence>
<evidence type="ECO:0000313" key="1">
    <source>
        <dbReference type="EMBL" id="SDU63760.1"/>
    </source>
</evidence>
<proteinExistence type="predicted"/>
<dbReference type="Proteomes" id="UP000182058">
    <property type="component" value="Chromosome I"/>
</dbReference>
<accession>A0ABY0VZ25</accession>
<protein>
    <submittedName>
        <fullName evidence="1">Uncharacterized protein</fullName>
    </submittedName>
</protein>
<reference evidence="1 2" key="1">
    <citation type="submission" date="2016-10" db="EMBL/GenBank/DDBJ databases">
        <authorList>
            <person name="Varghese N."/>
            <person name="Submissions S."/>
        </authorList>
    </citation>
    <scope>NUCLEOTIDE SEQUENCE [LARGE SCALE GENOMIC DNA]</scope>
    <source>
        <strain evidence="1 2">BS3667</strain>
    </source>
</reference>
<gene>
    <name evidence="1" type="ORF">SAMN04490201_3353</name>
</gene>
<evidence type="ECO:0000313" key="2">
    <source>
        <dbReference type="Proteomes" id="UP000182058"/>
    </source>
</evidence>
<keyword evidence="2" id="KW-1185">Reference proteome</keyword>
<name>A0ABY0VZ25_9PSED</name>
<dbReference type="EMBL" id="LT629795">
    <property type="protein sequence ID" value="SDU63760.1"/>
    <property type="molecule type" value="Genomic_DNA"/>
</dbReference>